<dbReference type="EMBL" id="CP144107">
    <property type="protein sequence ID" value="WWC92410.1"/>
    <property type="molecule type" value="Genomic_DNA"/>
</dbReference>
<evidence type="ECO:0000256" key="6">
    <source>
        <dbReference type="ARBA" id="ARBA00022989"/>
    </source>
</evidence>
<name>A0AAX4K471_9TREE</name>
<keyword evidence="7 8" id="KW-0472">Membrane</keyword>
<dbReference type="InterPro" id="IPR009580">
    <property type="entry name" value="GPI_biosynthesis_protein_Pig-F"/>
</dbReference>
<evidence type="ECO:0000256" key="2">
    <source>
        <dbReference type="ARBA" id="ARBA00004687"/>
    </source>
</evidence>
<evidence type="ECO:0008006" key="11">
    <source>
        <dbReference type="Google" id="ProtNLM"/>
    </source>
</evidence>
<feature type="transmembrane region" description="Helical" evidence="8">
    <location>
        <begin position="56"/>
        <end position="78"/>
    </location>
</feature>
<dbReference type="AlphaFoldDB" id="A0AAX4K471"/>
<comment type="subcellular location">
    <subcellularLocation>
        <location evidence="1">Endoplasmic reticulum membrane</location>
        <topology evidence="1">Multi-pass membrane protein</topology>
    </subcellularLocation>
</comment>
<keyword evidence="10" id="KW-1185">Reference proteome</keyword>
<feature type="transmembrane region" description="Helical" evidence="8">
    <location>
        <begin position="23"/>
        <end position="44"/>
    </location>
</feature>
<gene>
    <name evidence="9" type="ORF">L201_007367</name>
</gene>
<comment type="pathway">
    <text evidence="2">Glycolipid biosynthesis; glycosylphosphatidylinositol-anchor biosynthesis.</text>
</comment>
<sequence>MIFVLLTAMGAPIDSPESPIERALVYPVIGTIIGAWCGAIPIPLDWDRPWQSYPLTPAVSSILGFIAGGFASWLHSALEDTFIEEQKKSVQVAPRKKKGKRT</sequence>
<reference evidence="9 10" key="1">
    <citation type="submission" date="2024-01" db="EMBL/GenBank/DDBJ databases">
        <title>Comparative genomics of Cryptococcus and Kwoniella reveals pathogenesis evolution and contrasting modes of karyotype evolution via chromosome fusion or intercentromeric recombination.</title>
        <authorList>
            <person name="Coelho M.A."/>
            <person name="David-Palma M."/>
            <person name="Shea T."/>
            <person name="Bowers K."/>
            <person name="McGinley-Smith S."/>
            <person name="Mohammad A.W."/>
            <person name="Gnirke A."/>
            <person name="Yurkov A.M."/>
            <person name="Nowrousian M."/>
            <person name="Sun S."/>
            <person name="Cuomo C.A."/>
            <person name="Heitman J."/>
        </authorList>
    </citation>
    <scope>NUCLEOTIDE SEQUENCE [LARGE SCALE GENOMIC DNA]</scope>
    <source>
        <strain evidence="9 10">CBS 6074</strain>
    </source>
</reference>
<dbReference type="GeneID" id="91098036"/>
<keyword evidence="5" id="KW-0256">Endoplasmic reticulum</keyword>
<evidence type="ECO:0000256" key="3">
    <source>
        <dbReference type="ARBA" id="ARBA00022502"/>
    </source>
</evidence>
<evidence type="ECO:0000313" key="9">
    <source>
        <dbReference type="EMBL" id="WWC92410.1"/>
    </source>
</evidence>
<protein>
    <recommendedName>
        <fullName evidence="11">Phosphatidylinositol glycan, class F</fullName>
    </recommendedName>
</protein>
<evidence type="ECO:0000256" key="1">
    <source>
        <dbReference type="ARBA" id="ARBA00004477"/>
    </source>
</evidence>
<evidence type="ECO:0000256" key="4">
    <source>
        <dbReference type="ARBA" id="ARBA00022692"/>
    </source>
</evidence>
<dbReference type="Pfam" id="PF06699">
    <property type="entry name" value="PIG-F"/>
    <property type="match status" value="1"/>
</dbReference>
<accession>A0AAX4K471</accession>
<evidence type="ECO:0000256" key="5">
    <source>
        <dbReference type="ARBA" id="ARBA00022824"/>
    </source>
</evidence>
<keyword evidence="3" id="KW-0337">GPI-anchor biosynthesis</keyword>
<keyword evidence="4 8" id="KW-0812">Transmembrane</keyword>
<keyword evidence="6 8" id="KW-1133">Transmembrane helix</keyword>
<evidence type="ECO:0000313" key="10">
    <source>
        <dbReference type="Proteomes" id="UP001355207"/>
    </source>
</evidence>
<evidence type="ECO:0000256" key="7">
    <source>
        <dbReference type="ARBA" id="ARBA00023136"/>
    </source>
</evidence>
<dbReference type="Proteomes" id="UP001355207">
    <property type="component" value="Chromosome 10"/>
</dbReference>
<organism evidence="9 10">
    <name type="scientific">Kwoniella dendrophila CBS 6074</name>
    <dbReference type="NCBI Taxonomy" id="1295534"/>
    <lineage>
        <taxon>Eukaryota</taxon>
        <taxon>Fungi</taxon>
        <taxon>Dikarya</taxon>
        <taxon>Basidiomycota</taxon>
        <taxon>Agaricomycotina</taxon>
        <taxon>Tremellomycetes</taxon>
        <taxon>Tremellales</taxon>
        <taxon>Cryptococcaceae</taxon>
        <taxon>Kwoniella</taxon>
    </lineage>
</organism>
<proteinExistence type="predicted"/>
<dbReference type="RefSeq" id="XP_066079172.1">
    <property type="nucleotide sequence ID" value="XM_066223075.1"/>
</dbReference>
<dbReference type="GO" id="GO:0006506">
    <property type="term" value="P:GPI anchor biosynthetic process"/>
    <property type="evidence" value="ECO:0007669"/>
    <property type="project" value="UniProtKB-KW"/>
</dbReference>
<evidence type="ECO:0000256" key="8">
    <source>
        <dbReference type="SAM" id="Phobius"/>
    </source>
</evidence>
<dbReference type="GO" id="GO:0005789">
    <property type="term" value="C:endoplasmic reticulum membrane"/>
    <property type="evidence" value="ECO:0007669"/>
    <property type="project" value="UniProtKB-SubCell"/>
</dbReference>